<dbReference type="InterPro" id="IPR009078">
    <property type="entry name" value="Ferritin-like_SF"/>
</dbReference>
<feature type="domain" description="DUF4439" evidence="1">
    <location>
        <begin position="7"/>
        <end position="143"/>
    </location>
</feature>
<dbReference type="CDD" id="cd00657">
    <property type="entry name" value="Ferritin_like"/>
    <property type="match status" value="1"/>
</dbReference>
<dbReference type="Proteomes" id="UP000001219">
    <property type="component" value="Chromosome"/>
</dbReference>
<organism evidence="2 3">
    <name type="scientific">Gordonia bronchialis (strain ATCC 25592 / DSM 43247 / BCRC 13721 / JCM 3198 / KCTC 3076 / NBRC 16047 / NCTC 10667)</name>
    <name type="common">Rhodococcus bronchialis</name>
    <dbReference type="NCBI Taxonomy" id="526226"/>
    <lineage>
        <taxon>Bacteria</taxon>
        <taxon>Bacillati</taxon>
        <taxon>Actinomycetota</taxon>
        <taxon>Actinomycetes</taxon>
        <taxon>Mycobacteriales</taxon>
        <taxon>Gordoniaceae</taxon>
        <taxon>Gordonia</taxon>
    </lineage>
</organism>
<dbReference type="OrthoDB" id="5192349at2"/>
<dbReference type="AlphaFoldDB" id="D0LBI3"/>
<proteinExistence type="predicted"/>
<name>D0LBI3_GORB4</name>
<accession>D0LBI3</accession>
<sequence>MSETSDARNAVADAENAAIFTYGVISAYVSAARRSTIADQLAAHRARRDEINAAIVAAGDTPPPAAAGYTLPVNVTDPVSSARAALAAETDCAVAYRSLIERGDSAALRGTGVDGLTESAGRIAYWRAALNMSPVTLAFPGSRTR</sequence>
<evidence type="ECO:0000313" key="2">
    <source>
        <dbReference type="EMBL" id="ACY21397.1"/>
    </source>
</evidence>
<protein>
    <recommendedName>
        <fullName evidence="1">DUF4439 domain-containing protein</fullName>
    </recommendedName>
</protein>
<evidence type="ECO:0000259" key="1">
    <source>
        <dbReference type="Pfam" id="PF14530"/>
    </source>
</evidence>
<dbReference type="eggNOG" id="ENOG50334B4">
    <property type="taxonomic scope" value="Bacteria"/>
</dbReference>
<dbReference type="SUPFAM" id="SSF47240">
    <property type="entry name" value="Ferritin-like"/>
    <property type="match status" value="1"/>
</dbReference>
<dbReference type="InterPro" id="IPR012347">
    <property type="entry name" value="Ferritin-like"/>
</dbReference>
<dbReference type="KEGG" id="gbr:Gbro_2148"/>
<dbReference type="HOGENOM" id="CLU_125489_1_0_11"/>
<dbReference type="Pfam" id="PF14530">
    <property type="entry name" value="DUF4439"/>
    <property type="match status" value="1"/>
</dbReference>
<reference evidence="2 3" key="2">
    <citation type="journal article" date="2010" name="Stand. Genomic Sci.">
        <title>Complete genome sequence of Gordonia bronchialis type strain (3410).</title>
        <authorList>
            <person name="Ivanova N."/>
            <person name="Sikorski J."/>
            <person name="Jando M."/>
            <person name="Lapidus A."/>
            <person name="Nolan M."/>
            <person name="Lucas S."/>
            <person name="Del Rio T.G."/>
            <person name="Tice H."/>
            <person name="Copeland A."/>
            <person name="Cheng J.F."/>
            <person name="Chen F."/>
            <person name="Bruce D."/>
            <person name="Goodwin L."/>
            <person name="Pitluck S."/>
            <person name="Mavromatis K."/>
            <person name="Ovchinnikova G."/>
            <person name="Pati A."/>
            <person name="Chen A."/>
            <person name="Palaniappan K."/>
            <person name="Land M."/>
            <person name="Hauser L."/>
            <person name="Chang Y.J."/>
            <person name="Jeffries C.D."/>
            <person name="Chain P."/>
            <person name="Saunders E."/>
            <person name="Han C."/>
            <person name="Detter J.C."/>
            <person name="Brettin T."/>
            <person name="Rohde M."/>
            <person name="Goker M."/>
            <person name="Bristow J."/>
            <person name="Eisen J.A."/>
            <person name="Markowitz V."/>
            <person name="Hugenholtz P."/>
            <person name="Klenk H.P."/>
            <person name="Kyrpides N.C."/>
        </authorList>
    </citation>
    <scope>NUCLEOTIDE SEQUENCE [LARGE SCALE GENOMIC DNA]</scope>
    <source>
        <strain evidence="3">ATCC 25592 / DSM 43247 / BCRC 13721 / JCM 3198 / KCTC 3076 / NBRC 16047 / NCTC 10667</strain>
    </source>
</reference>
<gene>
    <name evidence="2" type="ordered locus">Gbro_2148</name>
</gene>
<dbReference type="STRING" id="526226.Gbro_2148"/>
<dbReference type="RefSeq" id="WP_012833954.1">
    <property type="nucleotide sequence ID" value="NC_013441.1"/>
</dbReference>
<dbReference type="EMBL" id="CP001802">
    <property type="protein sequence ID" value="ACY21397.1"/>
    <property type="molecule type" value="Genomic_DNA"/>
</dbReference>
<reference evidence="3" key="1">
    <citation type="submission" date="2009-10" db="EMBL/GenBank/DDBJ databases">
        <title>The complete chromosome of Gordonia bronchialis DSM 43247.</title>
        <authorList>
            <consortium name="US DOE Joint Genome Institute (JGI-PGF)"/>
            <person name="Lucas S."/>
            <person name="Copeland A."/>
            <person name="Lapidus A."/>
            <person name="Glavina del Rio T."/>
            <person name="Dalin E."/>
            <person name="Tice H."/>
            <person name="Bruce D."/>
            <person name="Goodwin L."/>
            <person name="Pitluck S."/>
            <person name="Kyrpides N."/>
            <person name="Mavromatis K."/>
            <person name="Ivanova N."/>
            <person name="Ovchinnikova G."/>
            <person name="Saunders E."/>
            <person name="Brettin T."/>
            <person name="Detter J.C."/>
            <person name="Han C."/>
            <person name="Larimer F."/>
            <person name="Land M."/>
            <person name="Hauser L."/>
            <person name="Markowitz V."/>
            <person name="Cheng J.-F."/>
            <person name="Hugenholtz P."/>
            <person name="Woyke T."/>
            <person name="Wu D."/>
            <person name="Jando M."/>
            <person name="Schneider S."/>
            <person name="Goeker M."/>
            <person name="Klenk H.-P."/>
            <person name="Eisen J.A."/>
        </authorList>
    </citation>
    <scope>NUCLEOTIDE SEQUENCE [LARGE SCALE GENOMIC DNA]</scope>
    <source>
        <strain evidence="3">ATCC 25592 / DSM 43247 / BCRC 13721 / JCM 3198 / KCTC 3076 / NBRC 16047 / NCTC 10667</strain>
    </source>
</reference>
<evidence type="ECO:0000313" key="3">
    <source>
        <dbReference type="Proteomes" id="UP000001219"/>
    </source>
</evidence>
<dbReference type="Gene3D" id="1.20.1260.10">
    <property type="match status" value="1"/>
</dbReference>
<keyword evidence="3" id="KW-1185">Reference proteome</keyword>
<dbReference type="InterPro" id="IPR029447">
    <property type="entry name" value="DUF4439"/>
</dbReference>